<dbReference type="PANTHER" id="PTHR11767:SF102">
    <property type="entry name" value="INWARDLY RECTIFYING POTASSIUM CHANNEL 1, ISOFORM F"/>
    <property type="match status" value="1"/>
</dbReference>
<dbReference type="GO" id="GO:0005886">
    <property type="term" value="C:plasma membrane"/>
    <property type="evidence" value="ECO:0007669"/>
    <property type="project" value="TreeGrafter"/>
</dbReference>
<dbReference type="Gene3D" id="2.60.40.1400">
    <property type="entry name" value="G protein-activated inward rectifier potassium channel 1"/>
    <property type="match status" value="1"/>
</dbReference>
<dbReference type="GO" id="GO:0034702">
    <property type="term" value="C:monoatomic ion channel complex"/>
    <property type="evidence" value="ECO:0007669"/>
    <property type="project" value="UniProtKB-KW"/>
</dbReference>
<evidence type="ECO:0000313" key="10">
    <source>
        <dbReference type="EMBL" id="CAB9512074.1"/>
    </source>
</evidence>
<evidence type="ECO:0000313" key="11">
    <source>
        <dbReference type="Proteomes" id="UP001153069"/>
    </source>
</evidence>
<dbReference type="OrthoDB" id="273257at2759"/>
<protein>
    <recommendedName>
        <fullName evidence="12">Inward rectifier potassium channel C-terminal domain-containing protein</fullName>
    </recommendedName>
</protein>
<keyword evidence="11" id="KW-1185">Reference proteome</keyword>
<dbReference type="InterPro" id="IPR014756">
    <property type="entry name" value="Ig_E-set"/>
</dbReference>
<dbReference type="GO" id="GO:0005242">
    <property type="term" value="F:inward rectifier potassium channel activity"/>
    <property type="evidence" value="ECO:0007669"/>
    <property type="project" value="InterPro"/>
</dbReference>
<feature type="compositionally biased region" description="Acidic residues" evidence="8">
    <location>
        <begin position="570"/>
        <end position="583"/>
    </location>
</feature>
<feature type="compositionally biased region" description="Polar residues" evidence="8">
    <location>
        <begin position="67"/>
        <end position="84"/>
    </location>
</feature>
<sequence length="962" mass="106938">MDDDIENALTSRHHLHHLSTVHEELSPLDLDLSDSLSGHDENVAYARHPNGPLTSQQVPSLSPPGAATTTSSDGNPINYNSRPSQDALIPDADNNEYTEPMNLPDISESNNEVSGGNTLADLLSTDNNNIEENNTNSRRRQDSFRGSGNRGLYRRPARQDVKRESIKKEHGQHVSMVTGSMRNAMDEKVRRRERFKKQINNLFRSKDSDDEDDEEGIGGTKISMHGRLMVQPSRRHLVIPPSSSAESGGKTQEEYDEEEAAERKREETQYRLTTVKGKRRNALTVKGMYEDLTKGEGDTCDTCFCCFLCCQGSSSERFMSAFLHWAFRSPFVVVFGTAAIGWIAMTFLFAFVIWVIGAFKPHCIGGVDFALSPGRFMDAYQLSWTTFSTVGYGLIYPATSANHHNIKNCTEITILATFESFVGVLFSSLCAALMFAKVARVQSFAQVTFSDPMVIRFGDGVNPDDNDLDASDDEDDAISNRSGGSNNKPKKKHSSDHRIPCPVLEFRIFNRMDSIPGGEIIDATLNMVAVIDPSQADMSLAGKRGRRKRGKKKRGPMKQQKTLSMRFMDDDNDADDDADENDDGGVPKTDSMNSEASSPTTQNNASPPPPPPEETSPVLSKPSIVTFQQSTAERGTSLPLRGPAPALTRRGTTESIPQRAPPPSLTRRGTSEGIPPRERTPPPPLTRLGTSEDVHSHRAMHPLHQHTHPQQVLPQPQLRPTQSLGSRTGTVRRTRPQNGYSSLRGSNTSSFGRQSIMDRFKARLHRHDSNQSTGSNFGSPSSLNHPNSLNNVSTRTGNRTLQAFDEDPTGKLVAKQMLCKLDLDSPDHPFFRRIWLVRHTLDLNSLLLKPHVRVLLRKNHGYWPKELNNYESIRASIDFDQILVSLSGTSNADANSVYAQHVYNMIDVNVGYRFVNALYRDPNDGSLRVDQTLINDVMEQAGGGGEPFQDFDEENFREMLVL</sequence>
<dbReference type="InterPro" id="IPR016449">
    <property type="entry name" value="K_chnl_inward-rec_Kir"/>
</dbReference>
<name>A0A9N8E5D9_9STRA</name>
<comment type="subcellular location">
    <subcellularLocation>
        <location evidence="7">Membrane</location>
        <topology evidence="7">Multi-pass membrane protein</topology>
    </subcellularLocation>
</comment>
<proteinExistence type="inferred from homology"/>
<keyword evidence="9" id="KW-1133">Transmembrane helix</keyword>
<dbReference type="GO" id="GO:0034765">
    <property type="term" value="P:regulation of monoatomic ion transmembrane transport"/>
    <property type="evidence" value="ECO:0007669"/>
    <property type="project" value="TreeGrafter"/>
</dbReference>
<evidence type="ECO:0000256" key="7">
    <source>
        <dbReference type="RuleBase" id="RU003822"/>
    </source>
</evidence>
<keyword evidence="5 7" id="KW-0406">Ion transport</keyword>
<feature type="region of interest" description="Disordered" evidence="8">
    <location>
        <begin position="765"/>
        <end position="794"/>
    </location>
</feature>
<feature type="region of interest" description="Disordered" evidence="8">
    <location>
        <begin position="538"/>
        <end position="753"/>
    </location>
</feature>
<feature type="compositionally biased region" description="Low complexity" evidence="8">
    <location>
        <begin position="779"/>
        <end position="791"/>
    </location>
</feature>
<keyword evidence="6 7" id="KW-0407">Ion channel</keyword>
<evidence type="ECO:0000256" key="9">
    <source>
        <dbReference type="SAM" id="Phobius"/>
    </source>
</evidence>
<evidence type="ECO:0000256" key="3">
    <source>
        <dbReference type="ARBA" id="ARBA00022882"/>
    </source>
</evidence>
<reference evidence="10" key="1">
    <citation type="submission" date="2020-06" db="EMBL/GenBank/DDBJ databases">
        <authorList>
            <consortium name="Plant Systems Biology data submission"/>
        </authorList>
    </citation>
    <scope>NUCLEOTIDE SEQUENCE</scope>
    <source>
        <strain evidence="10">D6</strain>
    </source>
</reference>
<keyword evidence="2 7" id="KW-0633">Potassium transport</keyword>
<evidence type="ECO:0000256" key="5">
    <source>
        <dbReference type="ARBA" id="ARBA00023065"/>
    </source>
</evidence>
<dbReference type="AlphaFoldDB" id="A0A9N8E5D9"/>
<dbReference type="Gene3D" id="1.10.287.70">
    <property type="match status" value="1"/>
</dbReference>
<feature type="compositionally biased region" description="Acidic residues" evidence="8">
    <location>
        <begin position="465"/>
        <end position="477"/>
    </location>
</feature>
<feature type="region of interest" description="Disordered" evidence="8">
    <location>
        <begin position="42"/>
        <end position="174"/>
    </location>
</feature>
<dbReference type="EMBL" id="CAICTM010000516">
    <property type="protein sequence ID" value="CAB9512074.1"/>
    <property type="molecule type" value="Genomic_DNA"/>
</dbReference>
<feature type="compositionally biased region" description="Polar residues" evidence="8">
    <location>
        <begin position="736"/>
        <end position="753"/>
    </location>
</feature>
<gene>
    <name evidence="10" type="ORF">SEMRO_517_G158630.1</name>
</gene>
<feature type="compositionally biased region" description="Basic residues" evidence="8">
    <location>
        <begin position="697"/>
        <end position="707"/>
    </location>
</feature>
<keyword evidence="3 7" id="KW-0851">Voltage-gated channel</keyword>
<evidence type="ECO:0000256" key="6">
    <source>
        <dbReference type="ARBA" id="ARBA00023303"/>
    </source>
</evidence>
<feature type="compositionally biased region" description="Basic and acidic residues" evidence="8">
    <location>
        <begin position="157"/>
        <end position="172"/>
    </location>
</feature>
<evidence type="ECO:0000256" key="8">
    <source>
        <dbReference type="SAM" id="MobiDB-lite"/>
    </source>
</evidence>
<feature type="transmembrane region" description="Helical" evidence="9">
    <location>
        <begin position="412"/>
        <end position="436"/>
    </location>
</feature>
<keyword evidence="4 7" id="KW-0630">Potassium</keyword>
<feature type="compositionally biased region" description="Polar residues" evidence="8">
    <location>
        <begin position="107"/>
        <end position="117"/>
    </location>
</feature>
<evidence type="ECO:0000256" key="1">
    <source>
        <dbReference type="ARBA" id="ARBA00022448"/>
    </source>
</evidence>
<feature type="region of interest" description="Disordered" evidence="8">
    <location>
        <begin position="238"/>
        <end position="268"/>
    </location>
</feature>
<feature type="region of interest" description="Disordered" evidence="8">
    <location>
        <begin position="465"/>
        <end position="497"/>
    </location>
</feature>
<dbReference type="Proteomes" id="UP001153069">
    <property type="component" value="Unassembled WGS sequence"/>
</dbReference>
<evidence type="ECO:0000256" key="4">
    <source>
        <dbReference type="ARBA" id="ARBA00022958"/>
    </source>
</evidence>
<dbReference type="GO" id="GO:1990573">
    <property type="term" value="P:potassium ion import across plasma membrane"/>
    <property type="evidence" value="ECO:0007669"/>
    <property type="project" value="TreeGrafter"/>
</dbReference>
<comment type="similarity">
    <text evidence="7">Belongs to the inward rectifier-type potassium channel (TC 1.A.2.1) family.</text>
</comment>
<comment type="caution">
    <text evidence="10">The sequence shown here is derived from an EMBL/GenBank/DDBJ whole genome shotgun (WGS) entry which is preliminary data.</text>
</comment>
<organism evidence="10 11">
    <name type="scientific">Seminavis robusta</name>
    <dbReference type="NCBI Taxonomy" id="568900"/>
    <lineage>
        <taxon>Eukaryota</taxon>
        <taxon>Sar</taxon>
        <taxon>Stramenopiles</taxon>
        <taxon>Ochrophyta</taxon>
        <taxon>Bacillariophyta</taxon>
        <taxon>Bacillariophyceae</taxon>
        <taxon>Bacillariophycidae</taxon>
        <taxon>Naviculales</taxon>
        <taxon>Naviculaceae</taxon>
        <taxon>Seminavis</taxon>
    </lineage>
</organism>
<keyword evidence="1 7" id="KW-0813">Transport</keyword>
<feature type="compositionally biased region" description="Low complexity" evidence="8">
    <location>
        <begin position="708"/>
        <end position="722"/>
    </location>
</feature>
<feature type="transmembrane region" description="Helical" evidence="9">
    <location>
        <begin position="331"/>
        <end position="359"/>
    </location>
</feature>
<dbReference type="SUPFAM" id="SSF81296">
    <property type="entry name" value="E set domains"/>
    <property type="match status" value="1"/>
</dbReference>
<feature type="compositionally biased region" description="Polar residues" evidence="8">
    <location>
        <begin position="623"/>
        <end position="634"/>
    </location>
</feature>
<dbReference type="PANTHER" id="PTHR11767">
    <property type="entry name" value="INWARD RECTIFIER POTASSIUM CHANNEL"/>
    <property type="match status" value="1"/>
</dbReference>
<keyword evidence="9" id="KW-0472">Membrane</keyword>
<feature type="compositionally biased region" description="Basic residues" evidence="8">
    <location>
        <begin position="543"/>
        <end position="556"/>
    </location>
</feature>
<keyword evidence="7 9" id="KW-0812">Transmembrane</keyword>
<feature type="compositionally biased region" description="Low complexity" evidence="8">
    <location>
        <begin position="127"/>
        <end position="136"/>
    </location>
</feature>
<evidence type="ECO:0000256" key="2">
    <source>
        <dbReference type="ARBA" id="ARBA00022538"/>
    </source>
</evidence>
<evidence type="ECO:0008006" key="12">
    <source>
        <dbReference type="Google" id="ProtNLM"/>
    </source>
</evidence>
<accession>A0A9N8E5D9</accession>
<dbReference type="SUPFAM" id="SSF81324">
    <property type="entry name" value="Voltage-gated potassium channels"/>
    <property type="match status" value="1"/>
</dbReference>
<dbReference type="InterPro" id="IPR013518">
    <property type="entry name" value="K_chnl_inward-rec_Kir_cyto"/>
</dbReference>